<evidence type="ECO:0000313" key="3">
    <source>
        <dbReference type="Proteomes" id="UP000561045"/>
    </source>
</evidence>
<dbReference type="AlphaFoldDB" id="A0A840BR75"/>
<evidence type="ECO:0000313" key="2">
    <source>
        <dbReference type="EMBL" id="MBB4013959.1"/>
    </source>
</evidence>
<dbReference type="Proteomes" id="UP000561045">
    <property type="component" value="Unassembled WGS sequence"/>
</dbReference>
<protein>
    <submittedName>
        <fullName evidence="2">Uncharacterized protein</fullName>
    </submittedName>
</protein>
<dbReference type="EMBL" id="JACIET010000002">
    <property type="protein sequence ID" value="MBB4013959.1"/>
    <property type="molecule type" value="Genomic_DNA"/>
</dbReference>
<evidence type="ECO:0000256" key="1">
    <source>
        <dbReference type="SAM" id="MobiDB-lite"/>
    </source>
</evidence>
<name>A0A840BR75_9RHOO</name>
<keyword evidence="3" id="KW-1185">Reference proteome</keyword>
<proteinExistence type="predicted"/>
<organism evidence="2 3">
    <name type="scientific">Niveibacterium umoris</name>
    <dbReference type="NCBI Taxonomy" id="1193620"/>
    <lineage>
        <taxon>Bacteria</taxon>
        <taxon>Pseudomonadati</taxon>
        <taxon>Pseudomonadota</taxon>
        <taxon>Betaproteobacteria</taxon>
        <taxon>Rhodocyclales</taxon>
        <taxon>Rhodocyclaceae</taxon>
        <taxon>Niveibacterium</taxon>
    </lineage>
</organism>
<feature type="compositionally biased region" description="Low complexity" evidence="1">
    <location>
        <begin position="287"/>
        <end position="297"/>
    </location>
</feature>
<comment type="caution">
    <text evidence="2">The sequence shown here is derived from an EMBL/GenBank/DDBJ whole genome shotgun (WGS) entry which is preliminary data.</text>
</comment>
<sequence>MRAGLGRLARPFGVVGLRSALPLCGGCPSQAGSRPGGRGTFFVRTKKVPKENRPASTPRASHAVPCAARSIGWLRNSARRASDSPRHRRCASEPDASALLGVSEGEGKASMFRRCRNFAASMQAEGRNLGDAVEPPDTPTPNSDALYPGYEHRPSVAPQMVLIFGSRRERRTEVSAGGAVRTRCLRRAAPSSRGRPTGDAAVREARRAANAGRHSLLTFWCCCQKVRRLSGAGPRPTYGCALILNFASGKPQLSWSGVGKSCSARIKRRPKTTSPGRSGDLPAQRKPQPNAAPAAHPNLHRGR</sequence>
<feature type="region of interest" description="Disordered" evidence="1">
    <location>
        <begin position="253"/>
        <end position="303"/>
    </location>
</feature>
<gene>
    <name evidence="2" type="ORF">GGR36_003305</name>
</gene>
<reference evidence="2 3" key="1">
    <citation type="submission" date="2020-08" db="EMBL/GenBank/DDBJ databases">
        <title>Genomic Encyclopedia of Type Strains, Phase IV (KMG-IV): sequencing the most valuable type-strain genomes for metagenomic binning, comparative biology and taxonomic classification.</title>
        <authorList>
            <person name="Goeker M."/>
        </authorList>
    </citation>
    <scope>NUCLEOTIDE SEQUENCE [LARGE SCALE GENOMIC DNA]</scope>
    <source>
        <strain evidence="2 3">DSM 106739</strain>
    </source>
</reference>
<accession>A0A840BR75</accession>